<evidence type="ECO:0000256" key="1">
    <source>
        <dbReference type="SAM" id="MobiDB-lite"/>
    </source>
</evidence>
<evidence type="ECO:0000256" key="2">
    <source>
        <dbReference type="SAM" id="Phobius"/>
    </source>
</evidence>
<sequence length="655" mass="73209">MSWMNKRFISALAVAIVITKSQCLSFSMSQSQRRCCHPHRNRQSMKSCRTVAPCCMIHTTDGGGEVEEPVRRRWRRRRKNDDSTSLIGSIDDSRVTDSDDDDINTRDYEEQELASTTIATTSTTSQCPIYSMKFPRYRISLTNDSSKNLESEQRRNRRLRRGLITKLLVPQSYGGGGGNDAKNRGNGNNYHSLGLLVNLLRAWNSDDLLDPSSKNDRRLRKSVEAFYHEERMQGRFRWITSSSSSDGSSSGSSIAESSSMNAPDEDFHAAAAFWRMASDIIANLATDDDSDDHHQQKIWYLALPETTSTIAQNLCDTLNWYADYAMEHHLKDGGEELSILLLHAEMDTRASNDGKIPIVRFNLHNQVPLQDKQRQLARFQHQHQQKLLLPTSNDTERRTKAWVKRVLVQYGICPFTKSDSKSGQGLRDLGVPVANIMYRHSSAMGGGGSGSSEDVYLLMADAWEAISDMVAAGPTGVSSILLSAPGFDDDFDFWAGPIFAMLETCVGAIQAEEMIGVFFAINIGILFPAVLLLTLLSRVLTRPDVTPDGKSWPGFGHMHSVPRLKQWYTQYVTTDEESPSTPQSLSDNEIAAGGAWQRRTPHSVINVLRAEQLEAAEGRRRTGELYGRNIRVLVGSEGGVGLEKLTEDLKREQCM</sequence>
<dbReference type="Proteomes" id="UP001530293">
    <property type="component" value="Unassembled WGS sequence"/>
</dbReference>
<evidence type="ECO:0000313" key="4">
    <source>
        <dbReference type="EMBL" id="KAL3759865.1"/>
    </source>
</evidence>
<keyword evidence="3" id="KW-0732">Signal</keyword>
<evidence type="ECO:0000256" key="3">
    <source>
        <dbReference type="SAM" id="SignalP"/>
    </source>
</evidence>
<keyword evidence="5" id="KW-1185">Reference proteome</keyword>
<protein>
    <submittedName>
        <fullName evidence="4">Uncharacterized protein</fullName>
    </submittedName>
</protein>
<feature type="region of interest" description="Disordered" evidence="1">
    <location>
        <begin position="238"/>
        <end position="261"/>
    </location>
</feature>
<feature type="compositionally biased region" description="Low complexity" evidence="1">
    <location>
        <begin position="241"/>
        <end position="259"/>
    </location>
</feature>
<keyword evidence="2" id="KW-1133">Transmembrane helix</keyword>
<feature type="region of interest" description="Disordered" evidence="1">
    <location>
        <begin position="76"/>
        <end position="103"/>
    </location>
</feature>
<feature type="compositionally biased region" description="Basic and acidic residues" evidence="1">
    <location>
        <begin position="91"/>
        <end position="103"/>
    </location>
</feature>
<feature type="transmembrane region" description="Helical" evidence="2">
    <location>
        <begin position="514"/>
        <end position="536"/>
    </location>
</feature>
<feature type="chain" id="PRO_5044802538" evidence="3">
    <location>
        <begin position="24"/>
        <end position="655"/>
    </location>
</feature>
<dbReference type="EMBL" id="JALLBG020000196">
    <property type="protein sequence ID" value="KAL3759865.1"/>
    <property type="molecule type" value="Genomic_DNA"/>
</dbReference>
<organism evidence="4 5">
    <name type="scientific">Discostella pseudostelligera</name>
    <dbReference type="NCBI Taxonomy" id="259834"/>
    <lineage>
        <taxon>Eukaryota</taxon>
        <taxon>Sar</taxon>
        <taxon>Stramenopiles</taxon>
        <taxon>Ochrophyta</taxon>
        <taxon>Bacillariophyta</taxon>
        <taxon>Coscinodiscophyceae</taxon>
        <taxon>Thalassiosirophycidae</taxon>
        <taxon>Stephanodiscales</taxon>
        <taxon>Stephanodiscaceae</taxon>
        <taxon>Discostella</taxon>
    </lineage>
</organism>
<feature type="signal peptide" evidence="3">
    <location>
        <begin position="1"/>
        <end position="23"/>
    </location>
</feature>
<evidence type="ECO:0000313" key="5">
    <source>
        <dbReference type="Proteomes" id="UP001530293"/>
    </source>
</evidence>
<keyword evidence="2" id="KW-0812">Transmembrane</keyword>
<reference evidence="4 5" key="1">
    <citation type="submission" date="2024-10" db="EMBL/GenBank/DDBJ databases">
        <title>Updated reference genomes for cyclostephanoid diatoms.</title>
        <authorList>
            <person name="Roberts W.R."/>
            <person name="Alverson A.J."/>
        </authorList>
    </citation>
    <scope>NUCLEOTIDE SEQUENCE [LARGE SCALE GENOMIC DNA]</scope>
    <source>
        <strain evidence="4 5">AJA232-27</strain>
    </source>
</reference>
<gene>
    <name evidence="4" type="ORF">ACHAWU_007609</name>
</gene>
<dbReference type="AlphaFoldDB" id="A0ABD3M726"/>
<proteinExistence type="predicted"/>
<comment type="caution">
    <text evidence="4">The sequence shown here is derived from an EMBL/GenBank/DDBJ whole genome shotgun (WGS) entry which is preliminary data.</text>
</comment>
<accession>A0ABD3M726</accession>
<name>A0ABD3M726_9STRA</name>
<keyword evidence="2" id="KW-0472">Membrane</keyword>